<name>A0A180G8A0_PUCT1</name>
<evidence type="ECO:0000256" key="2">
    <source>
        <dbReference type="SAM" id="MobiDB-lite"/>
    </source>
</evidence>
<evidence type="ECO:0000313" key="4">
    <source>
        <dbReference type="EMBL" id="OAV88891.1"/>
    </source>
</evidence>
<dbReference type="PROSITE" id="PS50090">
    <property type="entry name" value="MYB_LIKE"/>
    <property type="match status" value="1"/>
</dbReference>
<feature type="domain" description="Myb-like" evidence="3">
    <location>
        <begin position="64"/>
        <end position="127"/>
    </location>
</feature>
<evidence type="ECO:0000259" key="3">
    <source>
        <dbReference type="PROSITE" id="PS50090"/>
    </source>
</evidence>
<dbReference type="OrthoDB" id="2506911at2759"/>
<reference evidence="5" key="4">
    <citation type="submission" date="2025-05" db="UniProtKB">
        <authorList>
            <consortium name="EnsemblFungi"/>
        </authorList>
    </citation>
    <scope>IDENTIFICATION</scope>
    <source>
        <strain evidence="5">isolate 1-1 / race 1 (BBBD)</strain>
    </source>
</reference>
<accession>A0A180G8A0</accession>
<feature type="region of interest" description="Disordered" evidence="2">
    <location>
        <begin position="1"/>
        <end position="20"/>
    </location>
</feature>
<reference evidence="4" key="1">
    <citation type="submission" date="2009-11" db="EMBL/GenBank/DDBJ databases">
        <authorList>
            <consortium name="The Broad Institute Genome Sequencing Platform"/>
            <person name="Ward D."/>
            <person name="Feldgarden M."/>
            <person name="Earl A."/>
            <person name="Young S.K."/>
            <person name="Zeng Q."/>
            <person name="Koehrsen M."/>
            <person name="Alvarado L."/>
            <person name="Berlin A."/>
            <person name="Bochicchio J."/>
            <person name="Borenstein D."/>
            <person name="Chapman S.B."/>
            <person name="Chen Z."/>
            <person name="Engels R."/>
            <person name="Freedman E."/>
            <person name="Gellesch M."/>
            <person name="Goldberg J."/>
            <person name="Griggs A."/>
            <person name="Gujja S."/>
            <person name="Heilman E."/>
            <person name="Heiman D."/>
            <person name="Hepburn T."/>
            <person name="Howarth C."/>
            <person name="Jen D."/>
            <person name="Larson L."/>
            <person name="Lewis B."/>
            <person name="Mehta T."/>
            <person name="Park D."/>
            <person name="Pearson M."/>
            <person name="Roberts A."/>
            <person name="Saif S."/>
            <person name="Shea T."/>
            <person name="Shenoy N."/>
            <person name="Sisk P."/>
            <person name="Stolte C."/>
            <person name="Sykes S."/>
            <person name="Thomson T."/>
            <person name="Walk T."/>
            <person name="White J."/>
            <person name="Yandava C."/>
            <person name="Izard J."/>
            <person name="Baranova O.V."/>
            <person name="Blanton J.M."/>
            <person name="Tanner A.C."/>
            <person name="Dewhirst F.E."/>
            <person name="Haas B."/>
            <person name="Nusbaum C."/>
            <person name="Birren B."/>
        </authorList>
    </citation>
    <scope>NUCLEOTIDE SEQUENCE [LARGE SCALE GENOMIC DNA]</scope>
    <source>
        <strain evidence="4">1-1 BBBD Race 1</strain>
    </source>
</reference>
<feature type="coiled-coil region" evidence="1">
    <location>
        <begin position="212"/>
        <end position="239"/>
    </location>
</feature>
<evidence type="ECO:0000313" key="5">
    <source>
        <dbReference type="EnsemblFungi" id="PTTG_28884-t43_1-p1"/>
    </source>
</evidence>
<organism evidence="4">
    <name type="scientific">Puccinia triticina (isolate 1-1 / race 1 (BBBD))</name>
    <name type="common">Brown leaf rust fungus</name>
    <dbReference type="NCBI Taxonomy" id="630390"/>
    <lineage>
        <taxon>Eukaryota</taxon>
        <taxon>Fungi</taxon>
        <taxon>Dikarya</taxon>
        <taxon>Basidiomycota</taxon>
        <taxon>Pucciniomycotina</taxon>
        <taxon>Pucciniomycetes</taxon>
        <taxon>Pucciniales</taxon>
        <taxon>Pucciniaceae</taxon>
        <taxon>Puccinia</taxon>
    </lineage>
</organism>
<protein>
    <submittedName>
        <fullName evidence="5">Myb-like domain-containing protein</fullName>
    </submittedName>
</protein>
<reference evidence="5 6" key="3">
    <citation type="journal article" date="2017" name="G3 (Bethesda)">
        <title>Comparative analysis highlights variable genome content of wheat rusts and divergence of the mating loci.</title>
        <authorList>
            <person name="Cuomo C.A."/>
            <person name="Bakkeren G."/>
            <person name="Khalil H.B."/>
            <person name="Panwar V."/>
            <person name="Joly D."/>
            <person name="Linning R."/>
            <person name="Sakthikumar S."/>
            <person name="Song X."/>
            <person name="Adiconis X."/>
            <person name="Fan L."/>
            <person name="Goldberg J.M."/>
            <person name="Levin J.Z."/>
            <person name="Young S."/>
            <person name="Zeng Q."/>
            <person name="Anikster Y."/>
            <person name="Bruce M."/>
            <person name="Wang M."/>
            <person name="Yin C."/>
            <person name="McCallum B."/>
            <person name="Szabo L.J."/>
            <person name="Hulbert S."/>
            <person name="Chen X."/>
            <person name="Fellers J.P."/>
        </authorList>
    </citation>
    <scope>NUCLEOTIDE SEQUENCE</scope>
    <source>
        <strain evidence="6">Isolate 1-1 / race 1 (BBBD)</strain>
        <strain evidence="5">isolate 1-1 / race 1 (BBBD)</strain>
    </source>
</reference>
<dbReference type="AlphaFoldDB" id="A0A180G8A0"/>
<dbReference type="PANTHER" id="PTHR45125:SF3">
    <property type="entry name" value="NO-APICAL-MERISTEM-ASSOCIATED CARBOXY-TERMINAL DOMAIN PROTEIN"/>
    <property type="match status" value="1"/>
</dbReference>
<proteinExistence type="predicted"/>
<keyword evidence="6" id="KW-1185">Reference proteome</keyword>
<dbReference type="PANTHER" id="PTHR45125">
    <property type="entry name" value="F21J9.4-RELATED"/>
    <property type="match status" value="1"/>
</dbReference>
<dbReference type="InterPro" id="IPR001005">
    <property type="entry name" value="SANT/Myb"/>
</dbReference>
<evidence type="ECO:0000256" key="1">
    <source>
        <dbReference type="SAM" id="Coils"/>
    </source>
</evidence>
<dbReference type="EnsemblFungi" id="PTTG_28884-t43_1">
    <property type="protein sequence ID" value="PTTG_28884-t43_1-p1"/>
    <property type="gene ID" value="PTTG_28884"/>
</dbReference>
<dbReference type="Proteomes" id="UP000005240">
    <property type="component" value="Unassembled WGS sequence"/>
</dbReference>
<keyword evidence="1" id="KW-0175">Coiled coil</keyword>
<gene>
    <name evidence="4" type="ORF">PTTG_28884</name>
</gene>
<dbReference type="STRING" id="630390.A0A180G8A0"/>
<reference evidence="4" key="2">
    <citation type="submission" date="2016-05" db="EMBL/GenBank/DDBJ databases">
        <title>Comparative analysis highlights variable genome content of wheat rusts and divergence of the mating loci.</title>
        <authorList>
            <person name="Cuomo C.A."/>
            <person name="Bakkeren G."/>
            <person name="Szabo L."/>
            <person name="Khalil H."/>
            <person name="Joly D."/>
            <person name="Goldberg J."/>
            <person name="Young S."/>
            <person name="Zeng Q."/>
            <person name="Fellers J."/>
        </authorList>
    </citation>
    <scope>NUCLEOTIDE SEQUENCE [LARGE SCALE GENOMIC DNA]</scope>
    <source>
        <strain evidence="4">1-1 BBBD Race 1</strain>
    </source>
</reference>
<feature type="compositionally biased region" description="Low complexity" evidence="2">
    <location>
        <begin position="46"/>
        <end position="56"/>
    </location>
</feature>
<sequence>MREDIEASQPPPERGVGPVEVDPAVIEAERLLKHTPLLISAEDLHQQQQQQQQHQQTHLGRGKKWQPEEDEQLSRAWLKVSQENPSANAEQRAQDTFWTRVADEFLRASPASRRPPRSIQQRWAKLHQSISQFGESYEEQEARLGPAATADELMVEALKQYKLRTDHNFAHYSCWAILRHRQEWSDHLARPRMEKDGLMALNDKRLRLIADLLQAITTKNQLLAEFNRLEKETNQIKIMSQFNSSESQLWFKLKQQEILNEFNLNILS</sequence>
<dbReference type="VEuPathDB" id="FungiDB:PTTG_28884"/>
<dbReference type="EMBL" id="ADAS02000149">
    <property type="protein sequence ID" value="OAV88891.1"/>
    <property type="molecule type" value="Genomic_DNA"/>
</dbReference>
<evidence type="ECO:0000313" key="6">
    <source>
        <dbReference type="Proteomes" id="UP000005240"/>
    </source>
</evidence>
<feature type="region of interest" description="Disordered" evidence="2">
    <location>
        <begin position="44"/>
        <end position="72"/>
    </location>
</feature>